<feature type="region of interest" description="Disordered" evidence="1">
    <location>
        <begin position="74"/>
        <end position="136"/>
    </location>
</feature>
<feature type="compositionally biased region" description="Gly residues" evidence="1">
    <location>
        <begin position="91"/>
        <end position="130"/>
    </location>
</feature>
<evidence type="ECO:0000256" key="1">
    <source>
        <dbReference type="SAM" id="MobiDB-lite"/>
    </source>
</evidence>
<sequence length="136" mass="14415">MCITRNKLFTCGCRQGPKREICRAAIAARAVCEPIPERAERVSYFPCYDCIRADVFREKEAAYKEEVRVRAEAEREREKGWVKAGERGAKGTKGGSWGYGGGGGRGKGEGSGGGGGGGGMGLGIDLGGGPEVWKRG</sequence>
<accession>A0A6A6Z3N1</accession>
<gene>
    <name evidence="2 4" type="ORF">BDZ99DRAFT_514409</name>
</gene>
<reference evidence="4" key="2">
    <citation type="submission" date="2020-04" db="EMBL/GenBank/DDBJ databases">
        <authorList>
            <consortium name="NCBI Genome Project"/>
        </authorList>
    </citation>
    <scope>NUCLEOTIDE SEQUENCE</scope>
    <source>
        <strain evidence="4">CBS 304.34</strain>
    </source>
</reference>
<feature type="compositionally biased region" description="Basic and acidic residues" evidence="1">
    <location>
        <begin position="74"/>
        <end position="89"/>
    </location>
</feature>
<dbReference type="RefSeq" id="XP_033582726.1">
    <property type="nucleotide sequence ID" value="XM_033724872.1"/>
</dbReference>
<dbReference type="EMBL" id="MU003693">
    <property type="protein sequence ID" value="KAF2815762.1"/>
    <property type="molecule type" value="Genomic_DNA"/>
</dbReference>
<dbReference type="AlphaFoldDB" id="A0A6A6Z3N1"/>
<protein>
    <submittedName>
        <fullName evidence="2 4">Uncharacterized protein</fullName>
    </submittedName>
</protein>
<organism evidence="2">
    <name type="scientific">Mytilinidion resinicola</name>
    <dbReference type="NCBI Taxonomy" id="574789"/>
    <lineage>
        <taxon>Eukaryota</taxon>
        <taxon>Fungi</taxon>
        <taxon>Dikarya</taxon>
        <taxon>Ascomycota</taxon>
        <taxon>Pezizomycotina</taxon>
        <taxon>Dothideomycetes</taxon>
        <taxon>Pleosporomycetidae</taxon>
        <taxon>Mytilinidiales</taxon>
        <taxon>Mytilinidiaceae</taxon>
        <taxon>Mytilinidion</taxon>
    </lineage>
</organism>
<proteinExistence type="predicted"/>
<evidence type="ECO:0000313" key="2">
    <source>
        <dbReference type="EMBL" id="KAF2815762.1"/>
    </source>
</evidence>
<keyword evidence="3" id="KW-1185">Reference proteome</keyword>
<reference evidence="2 4" key="1">
    <citation type="journal article" date="2020" name="Stud. Mycol.">
        <title>101 Dothideomycetes genomes: a test case for predicting lifestyles and emergence of pathogens.</title>
        <authorList>
            <person name="Haridas S."/>
            <person name="Albert R."/>
            <person name="Binder M."/>
            <person name="Bloem J."/>
            <person name="Labutti K."/>
            <person name="Salamov A."/>
            <person name="Andreopoulos B."/>
            <person name="Baker S."/>
            <person name="Barry K."/>
            <person name="Bills G."/>
            <person name="Bluhm B."/>
            <person name="Cannon C."/>
            <person name="Castanera R."/>
            <person name="Culley D."/>
            <person name="Daum C."/>
            <person name="Ezra D."/>
            <person name="Gonzalez J."/>
            <person name="Henrissat B."/>
            <person name="Kuo A."/>
            <person name="Liang C."/>
            <person name="Lipzen A."/>
            <person name="Lutzoni F."/>
            <person name="Magnuson J."/>
            <person name="Mondo S."/>
            <person name="Nolan M."/>
            <person name="Ohm R."/>
            <person name="Pangilinan J."/>
            <person name="Park H.-J."/>
            <person name="Ramirez L."/>
            <person name="Alfaro M."/>
            <person name="Sun H."/>
            <person name="Tritt A."/>
            <person name="Yoshinaga Y."/>
            <person name="Zwiers L.-H."/>
            <person name="Turgeon B."/>
            <person name="Goodwin S."/>
            <person name="Spatafora J."/>
            <person name="Crous P."/>
            <person name="Grigoriev I."/>
        </authorList>
    </citation>
    <scope>NUCLEOTIDE SEQUENCE</scope>
    <source>
        <strain evidence="2 4">CBS 304.34</strain>
    </source>
</reference>
<dbReference type="Proteomes" id="UP000504636">
    <property type="component" value="Unplaced"/>
</dbReference>
<dbReference type="GeneID" id="54465765"/>
<evidence type="ECO:0000313" key="3">
    <source>
        <dbReference type="Proteomes" id="UP000504636"/>
    </source>
</evidence>
<reference evidence="4" key="3">
    <citation type="submission" date="2025-04" db="UniProtKB">
        <authorList>
            <consortium name="RefSeq"/>
        </authorList>
    </citation>
    <scope>IDENTIFICATION</scope>
    <source>
        <strain evidence="4">CBS 304.34</strain>
    </source>
</reference>
<evidence type="ECO:0000313" key="4">
    <source>
        <dbReference type="RefSeq" id="XP_033582726.1"/>
    </source>
</evidence>
<name>A0A6A6Z3N1_9PEZI</name>